<feature type="transmembrane region" description="Helical" evidence="1">
    <location>
        <begin position="82"/>
        <end position="105"/>
    </location>
</feature>
<keyword evidence="1" id="KW-1133">Transmembrane helix</keyword>
<dbReference type="AlphaFoldDB" id="A0A1I4PML9"/>
<sequence length="362" mass="39954">MSWYVIDAVDRAVERTRKCLIEPFDLWKWIKLSIIALFLGGGGGGNFNGGGNSYGGSDPDLSQIPAGLTELMDSIHNFISSYSLMSIIIGVILALVLFALVMRIVGSIMEFVFVGSLVSNDVQIRKYFKMYFGKGISLFVLRFLLGLVVLLVFILLGLASLSMAGISISDLSDPSSIDEGKLLMLFASAMIFGIFILLVVSVIMGIIESFINLAIPVSMYSECSIFSGLSRVLAQFRNEWKQVVIYWLGRAVLIIAVGIAVAILGLIIGVIILILMGLADLALYYILSSLVADTTVWMVLIPVIVIEFFLLIFAMVFVGMPAKVFMKYHMLTFLQMWYPIELPVFDKPSGMYGMVSESTEDW</sequence>
<dbReference type="Pfam" id="PF24400">
    <property type="entry name" value="DUF7544"/>
    <property type="match status" value="1"/>
</dbReference>
<feature type="transmembrane region" description="Helical" evidence="1">
    <location>
        <begin position="245"/>
        <end position="276"/>
    </location>
</feature>
<evidence type="ECO:0000313" key="2">
    <source>
        <dbReference type="EMBL" id="SFM28713.1"/>
    </source>
</evidence>
<proteinExistence type="predicted"/>
<dbReference type="EMBL" id="FOUJ01000001">
    <property type="protein sequence ID" value="SFM28713.1"/>
    <property type="molecule type" value="Genomic_DNA"/>
</dbReference>
<dbReference type="RefSeq" id="WP_091933308.1">
    <property type="nucleotide sequence ID" value="NZ_FOUJ01000001.1"/>
</dbReference>
<organism evidence="2 3">
    <name type="scientific">Methanolobus profundi</name>
    <dbReference type="NCBI Taxonomy" id="487685"/>
    <lineage>
        <taxon>Archaea</taxon>
        <taxon>Methanobacteriati</taxon>
        <taxon>Methanobacteriota</taxon>
        <taxon>Stenosarchaea group</taxon>
        <taxon>Methanomicrobia</taxon>
        <taxon>Methanosarcinales</taxon>
        <taxon>Methanosarcinaceae</taxon>
        <taxon>Methanolobus</taxon>
    </lineage>
</organism>
<accession>A0A1I4PML9</accession>
<evidence type="ECO:0008006" key="4">
    <source>
        <dbReference type="Google" id="ProtNLM"/>
    </source>
</evidence>
<feature type="transmembrane region" description="Helical" evidence="1">
    <location>
        <begin position="182"/>
        <end position="207"/>
    </location>
</feature>
<dbReference type="OrthoDB" id="137652at2157"/>
<gene>
    <name evidence="2" type="ORF">SAMN04488696_0750</name>
</gene>
<reference evidence="3" key="1">
    <citation type="submission" date="2016-10" db="EMBL/GenBank/DDBJ databases">
        <authorList>
            <person name="Varghese N."/>
            <person name="Submissions S."/>
        </authorList>
    </citation>
    <scope>NUCLEOTIDE SEQUENCE [LARGE SCALE GENOMIC DNA]</scope>
    <source>
        <strain evidence="3">Mob M</strain>
    </source>
</reference>
<feature type="transmembrane region" description="Helical" evidence="1">
    <location>
        <begin position="296"/>
        <end position="320"/>
    </location>
</feature>
<dbReference type="STRING" id="487685.SAMN04488696_0750"/>
<keyword evidence="3" id="KW-1185">Reference proteome</keyword>
<keyword evidence="1" id="KW-0812">Transmembrane</keyword>
<keyword evidence="1" id="KW-0472">Membrane</keyword>
<evidence type="ECO:0000256" key="1">
    <source>
        <dbReference type="SAM" id="Phobius"/>
    </source>
</evidence>
<dbReference type="Proteomes" id="UP000198535">
    <property type="component" value="Unassembled WGS sequence"/>
</dbReference>
<protein>
    <recommendedName>
        <fullName evidence="4">Membrane domain of glycerophosphoryl diester phosphodiesterase</fullName>
    </recommendedName>
</protein>
<feature type="transmembrane region" description="Helical" evidence="1">
    <location>
        <begin position="136"/>
        <end position="161"/>
    </location>
</feature>
<evidence type="ECO:0000313" key="3">
    <source>
        <dbReference type="Proteomes" id="UP000198535"/>
    </source>
</evidence>
<dbReference type="InterPro" id="IPR055966">
    <property type="entry name" value="DUF7544"/>
</dbReference>
<name>A0A1I4PML9_9EURY</name>